<sequence length="43" mass="4637">MVEWVYFALSSTQSGMGGKVYVKCLALGSLVCHLTNGLRSRSS</sequence>
<evidence type="ECO:0000313" key="2">
    <source>
        <dbReference type="Proteomes" id="UP001530377"/>
    </source>
</evidence>
<proteinExistence type="predicted"/>
<protein>
    <submittedName>
        <fullName evidence="1">Uncharacterized protein</fullName>
    </submittedName>
</protein>
<accession>A0ABD3SG65</accession>
<evidence type="ECO:0000313" key="1">
    <source>
        <dbReference type="EMBL" id="KAL3823549.1"/>
    </source>
</evidence>
<organism evidence="1 2">
    <name type="scientific">Cyclostephanos tholiformis</name>
    <dbReference type="NCBI Taxonomy" id="382380"/>
    <lineage>
        <taxon>Eukaryota</taxon>
        <taxon>Sar</taxon>
        <taxon>Stramenopiles</taxon>
        <taxon>Ochrophyta</taxon>
        <taxon>Bacillariophyta</taxon>
        <taxon>Coscinodiscophyceae</taxon>
        <taxon>Thalassiosirophycidae</taxon>
        <taxon>Stephanodiscales</taxon>
        <taxon>Stephanodiscaceae</taxon>
        <taxon>Cyclostephanos</taxon>
    </lineage>
</organism>
<reference evidence="1 2" key="1">
    <citation type="submission" date="2024-10" db="EMBL/GenBank/DDBJ databases">
        <title>Updated reference genomes for cyclostephanoid diatoms.</title>
        <authorList>
            <person name="Roberts W.R."/>
            <person name="Alverson A.J."/>
        </authorList>
    </citation>
    <scope>NUCLEOTIDE SEQUENCE [LARGE SCALE GENOMIC DNA]</scope>
    <source>
        <strain evidence="1 2">AJA228-03</strain>
    </source>
</reference>
<dbReference type="Proteomes" id="UP001530377">
    <property type="component" value="Unassembled WGS sequence"/>
</dbReference>
<dbReference type="AlphaFoldDB" id="A0ABD3SG65"/>
<dbReference type="EMBL" id="JALLPB020000034">
    <property type="protein sequence ID" value="KAL3823549.1"/>
    <property type="molecule type" value="Genomic_DNA"/>
</dbReference>
<name>A0ABD3SG65_9STRA</name>
<comment type="caution">
    <text evidence="1">The sequence shown here is derived from an EMBL/GenBank/DDBJ whole genome shotgun (WGS) entry which is preliminary data.</text>
</comment>
<keyword evidence="2" id="KW-1185">Reference proteome</keyword>
<gene>
    <name evidence="1" type="ORF">ACHAXA_002890</name>
</gene>